<name>A0A249XSD4_9CAUD</name>
<evidence type="ECO:0000313" key="2">
    <source>
        <dbReference type="Proteomes" id="UP000226037"/>
    </source>
</evidence>
<dbReference type="Proteomes" id="UP000226037">
    <property type="component" value="Segment"/>
</dbReference>
<keyword evidence="2" id="KW-1185">Reference proteome</keyword>
<proteinExistence type="predicted"/>
<dbReference type="EMBL" id="MF668280">
    <property type="protein sequence ID" value="ASZ74655.1"/>
    <property type="molecule type" value="Genomic_DNA"/>
</dbReference>
<protein>
    <submittedName>
        <fullName evidence="1">Uncharacterized protein</fullName>
    </submittedName>
</protein>
<evidence type="ECO:0000313" key="1">
    <source>
        <dbReference type="EMBL" id="ASZ74655.1"/>
    </source>
</evidence>
<organism evidence="1 2">
    <name type="scientific">Mycobacterium phage Phabba</name>
    <dbReference type="NCBI Taxonomy" id="2027899"/>
    <lineage>
        <taxon>Viruses</taxon>
        <taxon>Duplodnaviria</taxon>
        <taxon>Heunggongvirae</taxon>
        <taxon>Uroviricota</taxon>
        <taxon>Caudoviricetes</taxon>
        <taxon>Ceeclamvirinae</taxon>
        <taxon>Myrnavirus</taxon>
        <taxon>Myrnavirus phabba</taxon>
        <taxon>Myranavirus phabba</taxon>
    </lineage>
</organism>
<accession>A0A249XSD4</accession>
<gene>
    <name evidence="1" type="ORF">SEA_PHABBA_80</name>
</gene>
<sequence>MSAVWHGVLDLLGGFATPYTPLSFFSGIGVHHLYCKYWRDRRDDEKDC</sequence>
<reference evidence="2" key="1">
    <citation type="submission" date="2017-08" db="EMBL/GenBank/DDBJ databases">
        <authorList>
            <person name="de Groot N.N."/>
        </authorList>
    </citation>
    <scope>NUCLEOTIDE SEQUENCE [LARGE SCALE GENOMIC DNA]</scope>
</reference>